<evidence type="ECO:0000313" key="2">
    <source>
        <dbReference type="Proteomes" id="UP000054776"/>
    </source>
</evidence>
<dbReference type="OrthoDB" id="5926006at2759"/>
<reference evidence="1 2" key="1">
    <citation type="submission" date="2015-01" db="EMBL/GenBank/DDBJ databases">
        <title>Evolution of Trichinella species and genotypes.</title>
        <authorList>
            <person name="Korhonen P.K."/>
            <person name="Edoardo P."/>
            <person name="Giuseppe L.R."/>
            <person name="Gasser R.B."/>
        </authorList>
    </citation>
    <scope>NUCLEOTIDE SEQUENCE [LARGE SCALE GENOMIC DNA]</scope>
    <source>
        <strain evidence="1">ISS3</strain>
    </source>
</reference>
<dbReference type="InParanoid" id="A0A0V1B8W2"/>
<protein>
    <submittedName>
        <fullName evidence="1">Uncharacterized protein</fullName>
    </submittedName>
</protein>
<gene>
    <name evidence="1" type="ORF">T01_1918</name>
</gene>
<dbReference type="Proteomes" id="UP000054776">
    <property type="component" value="Unassembled WGS sequence"/>
</dbReference>
<sequence length="83" mass="9675">MYSNLQRCPAVCTVKLIPCFSETTPYKVRNQEISRERRNREPPIPKCFSKIANFMSYRLGCTFTMITNNVMESSIRNYATVVE</sequence>
<dbReference type="AlphaFoldDB" id="A0A0V1B8W2"/>
<dbReference type="EMBL" id="JYDH01000082">
    <property type="protein sequence ID" value="KRY33398.1"/>
    <property type="molecule type" value="Genomic_DNA"/>
</dbReference>
<proteinExistence type="predicted"/>
<evidence type="ECO:0000313" key="1">
    <source>
        <dbReference type="EMBL" id="KRY33398.1"/>
    </source>
</evidence>
<keyword evidence="2" id="KW-1185">Reference proteome</keyword>
<organism evidence="1 2">
    <name type="scientific">Trichinella spiralis</name>
    <name type="common">Trichina worm</name>
    <dbReference type="NCBI Taxonomy" id="6334"/>
    <lineage>
        <taxon>Eukaryota</taxon>
        <taxon>Metazoa</taxon>
        <taxon>Ecdysozoa</taxon>
        <taxon>Nematoda</taxon>
        <taxon>Enoplea</taxon>
        <taxon>Dorylaimia</taxon>
        <taxon>Trichinellida</taxon>
        <taxon>Trichinellidae</taxon>
        <taxon>Trichinella</taxon>
    </lineage>
</organism>
<comment type="caution">
    <text evidence="1">The sequence shown here is derived from an EMBL/GenBank/DDBJ whole genome shotgun (WGS) entry which is preliminary data.</text>
</comment>
<accession>A0A0V1B8W2</accession>
<name>A0A0V1B8W2_TRISP</name>